<proteinExistence type="predicted"/>
<keyword evidence="4" id="KW-0732">Signal</keyword>
<accession>J8AGA3</accession>
<comment type="caution">
    <text evidence="9">The sequence shown here is derived from an EMBL/GenBank/DDBJ whole genome shotgun (WGS) entry which is preliminary data.</text>
</comment>
<dbReference type="AlphaFoldDB" id="J8AGA3"/>
<dbReference type="RefSeq" id="WP_002201622.1">
    <property type="nucleotide sequence ID" value="NZ_JH791996.1"/>
</dbReference>
<gene>
    <name evidence="9" type="ORF">IEE_04340</name>
</gene>
<dbReference type="NCBIfam" id="TIGR01167">
    <property type="entry name" value="LPXTG_anchor"/>
    <property type="match status" value="1"/>
</dbReference>
<evidence type="ECO:0000313" key="10">
    <source>
        <dbReference type="Proteomes" id="UP000006600"/>
    </source>
</evidence>
<dbReference type="PROSITE" id="PS50847">
    <property type="entry name" value="GRAM_POS_ANCHORING"/>
    <property type="match status" value="1"/>
</dbReference>
<dbReference type="Proteomes" id="UP000006600">
    <property type="component" value="Unassembled WGS sequence"/>
</dbReference>
<evidence type="ECO:0000256" key="6">
    <source>
        <dbReference type="SAM" id="MobiDB-lite"/>
    </source>
</evidence>
<keyword evidence="2" id="KW-0134">Cell wall</keyword>
<feature type="non-terminal residue" evidence="9">
    <location>
        <position position="1"/>
    </location>
</feature>
<keyword evidence="7" id="KW-1133">Transmembrane helix</keyword>
<evidence type="ECO:0000256" key="1">
    <source>
        <dbReference type="ARBA" id="ARBA00004168"/>
    </source>
</evidence>
<comment type="subcellular location">
    <subcellularLocation>
        <location evidence="1">Secreted</location>
        <location evidence="1">Cell wall</location>
        <topology evidence="1">Peptidoglycan-anchor</topology>
    </subcellularLocation>
</comment>
<sequence length="103" mass="11701">EETTKELTEEKPEEPKVTEEPNVLEKPEVKEKPEVSNKQEVQDKVEVQNKQEVPSSKENNKQSKLLPQTGGTSTESTSLIAAMFALIFGAMLFRRKKINERES</sequence>
<feature type="transmembrane region" description="Helical" evidence="7">
    <location>
        <begin position="76"/>
        <end position="93"/>
    </location>
</feature>
<protein>
    <submittedName>
        <fullName evidence="9">LPXTG-domain-containing protein cell wall anchor domain</fullName>
    </submittedName>
</protein>
<name>J8AGA3_BACCE</name>
<evidence type="ECO:0000256" key="4">
    <source>
        <dbReference type="ARBA" id="ARBA00022729"/>
    </source>
</evidence>
<dbReference type="PATRIC" id="fig|1053189.3.peg.4430"/>
<feature type="compositionally biased region" description="Basic and acidic residues" evidence="6">
    <location>
        <begin position="1"/>
        <end position="49"/>
    </location>
</feature>
<evidence type="ECO:0000256" key="2">
    <source>
        <dbReference type="ARBA" id="ARBA00022512"/>
    </source>
</evidence>
<reference evidence="9 10" key="1">
    <citation type="submission" date="2012-04" db="EMBL/GenBank/DDBJ databases">
        <title>The Genome Sequence of Bacillus cereus BAG5X1-1.</title>
        <authorList>
            <consortium name="The Broad Institute Genome Sequencing Platform"/>
            <consortium name="The Broad Institute Genome Sequencing Center for Infectious Disease"/>
            <person name="Feldgarden M."/>
            <person name="Van der Auwera G.A."/>
            <person name="Mahillon J."/>
            <person name="Duprez V."/>
            <person name="Timmery S."/>
            <person name="Mattelet C."/>
            <person name="Dierick K."/>
            <person name="Sun M."/>
            <person name="Yu Z."/>
            <person name="Zhu L."/>
            <person name="Hu X."/>
            <person name="Shank E.B."/>
            <person name="Swiecicka I."/>
            <person name="Hansen B.M."/>
            <person name="Andrup L."/>
            <person name="Young S.K."/>
            <person name="Zeng Q."/>
            <person name="Gargeya S."/>
            <person name="Fitzgerald M."/>
            <person name="Haas B."/>
            <person name="Abouelleil A."/>
            <person name="Alvarado L."/>
            <person name="Arachchi H.M."/>
            <person name="Berlin A."/>
            <person name="Chapman S.B."/>
            <person name="Goldberg J."/>
            <person name="Griggs A."/>
            <person name="Gujja S."/>
            <person name="Hansen M."/>
            <person name="Howarth C."/>
            <person name="Imamovic A."/>
            <person name="Larimer J."/>
            <person name="McCowen C."/>
            <person name="Montmayeur A."/>
            <person name="Murphy C."/>
            <person name="Neiman D."/>
            <person name="Pearson M."/>
            <person name="Priest M."/>
            <person name="Roberts A."/>
            <person name="Saif S."/>
            <person name="Shea T."/>
            <person name="Sisk P."/>
            <person name="Sykes S."/>
            <person name="Wortman J."/>
            <person name="Nusbaum C."/>
            <person name="Birren B."/>
        </authorList>
    </citation>
    <scope>NUCLEOTIDE SEQUENCE [LARGE SCALE GENOMIC DNA]</scope>
    <source>
        <strain evidence="9 10">BAG5X1-1</strain>
    </source>
</reference>
<dbReference type="InterPro" id="IPR019931">
    <property type="entry name" value="LPXTG_anchor"/>
</dbReference>
<evidence type="ECO:0000256" key="7">
    <source>
        <dbReference type="SAM" id="Phobius"/>
    </source>
</evidence>
<organism evidence="9 10">
    <name type="scientific">Bacillus cereus BAG5X1-1</name>
    <dbReference type="NCBI Taxonomy" id="1053189"/>
    <lineage>
        <taxon>Bacteria</taxon>
        <taxon>Bacillati</taxon>
        <taxon>Bacillota</taxon>
        <taxon>Bacilli</taxon>
        <taxon>Bacillales</taxon>
        <taxon>Bacillaceae</taxon>
        <taxon>Bacillus</taxon>
        <taxon>Bacillus cereus group</taxon>
    </lineage>
</organism>
<evidence type="ECO:0000256" key="5">
    <source>
        <dbReference type="ARBA" id="ARBA00023088"/>
    </source>
</evidence>
<evidence type="ECO:0000256" key="3">
    <source>
        <dbReference type="ARBA" id="ARBA00022525"/>
    </source>
</evidence>
<feature type="domain" description="Gram-positive cocci surface proteins LPxTG" evidence="8">
    <location>
        <begin position="66"/>
        <end position="103"/>
    </location>
</feature>
<feature type="compositionally biased region" description="Polar residues" evidence="6">
    <location>
        <begin position="50"/>
        <end position="75"/>
    </location>
</feature>
<dbReference type="EMBL" id="AHDJ01000036">
    <property type="protein sequence ID" value="EJQ42177.1"/>
    <property type="molecule type" value="Genomic_DNA"/>
</dbReference>
<keyword evidence="5" id="KW-0572">Peptidoglycan-anchor</keyword>
<evidence type="ECO:0000313" key="9">
    <source>
        <dbReference type="EMBL" id="EJQ42177.1"/>
    </source>
</evidence>
<dbReference type="HOGENOM" id="CLU_119307_0_0_9"/>
<dbReference type="Pfam" id="PF00746">
    <property type="entry name" value="Gram_pos_anchor"/>
    <property type="match status" value="1"/>
</dbReference>
<keyword evidence="3" id="KW-0964">Secreted</keyword>
<feature type="region of interest" description="Disordered" evidence="6">
    <location>
        <begin position="1"/>
        <end position="75"/>
    </location>
</feature>
<keyword evidence="7" id="KW-0812">Transmembrane</keyword>
<keyword evidence="7" id="KW-0472">Membrane</keyword>
<evidence type="ECO:0000259" key="8">
    <source>
        <dbReference type="PROSITE" id="PS50847"/>
    </source>
</evidence>